<dbReference type="SUPFAM" id="SSF55874">
    <property type="entry name" value="ATPase domain of HSP90 chaperone/DNA topoisomerase II/histidine kinase"/>
    <property type="match status" value="1"/>
</dbReference>
<organism evidence="12 13">
    <name type="scientific">Streptomyces xanthii</name>
    <dbReference type="NCBI Taxonomy" id="2768069"/>
    <lineage>
        <taxon>Bacteria</taxon>
        <taxon>Bacillati</taxon>
        <taxon>Actinomycetota</taxon>
        <taxon>Actinomycetes</taxon>
        <taxon>Kitasatosporales</taxon>
        <taxon>Streptomycetaceae</taxon>
        <taxon>Streptomyces</taxon>
    </lineage>
</organism>
<sequence length="399" mass="41519">MSETTGSRGTAAWCGLALYPFVLTVPLFASPDTVPLLRALGVALSAVLLVGVARRMPLLALVVALLGTLVATALQPSGGPYHPSGPLGPAGPDGGYDGGRSVTLLAFVVADIVLGLLVARRPTRQWVTGVVLSVLAQAGGIAVFARGESLAALATIALLALLVSCMIGLFVRERAEHASALRRRAVTEAVTAERLRIARELHDMVSHGIGVITIQSGVAARVVETRPAEARAALEAIEQTSRDTLRGLRRTLVALRRADPDGDAPLTPGAGLAELDVLIAQTADAGVRVDLSRTGTERPLPPDVDRSAYRIVQEALANVVRHAGVAACQVAVAYEEHELFLEIVDAGRGAGARSSGTGFGIMGMEERVRLLHGEFGAGPRPEGGFRVTARIPLPEEGAA</sequence>
<evidence type="ECO:0000256" key="8">
    <source>
        <dbReference type="ARBA" id="ARBA00023012"/>
    </source>
</evidence>
<dbReference type="InterPro" id="IPR050482">
    <property type="entry name" value="Sensor_HK_TwoCompSys"/>
</dbReference>
<dbReference type="Gene3D" id="3.30.565.10">
    <property type="entry name" value="Histidine kinase-like ATPase, C-terminal domain"/>
    <property type="match status" value="1"/>
</dbReference>
<evidence type="ECO:0000313" key="12">
    <source>
        <dbReference type="EMBL" id="QNS03329.1"/>
    </source>
</evidence>
<feature type="transmembrane region" description="Helical" evidence="9">
    <location>
        <begin position="35"/>
        <end position="53"/>
    </location>
</feature>
<dbReference type="AlphaFoldDB" id="A0A7H1B3M4"/>
<feature type="transmembrane region" description="Helical" evidence="9">
    <location>
        <begin position="58"/>
        <end position="78"/>
    </location>
</feature>
<dbReference type="GO" id="GO:0000155">
    <property type="term" value="F:phosphorelay sensor kinase activity"/>
    <property type="evidence" value="ECO:0007669"/>
    <property type="project" value="InterPro"/>
</dbReference>
<dbReference type="Gene3D" id="1.20.5.1930">
    <property type="match status" value="1"/>
</dbReference>
<keyword evidence="9" id="KW-0812">Transmembrane</keyword>
<comment type="catalytic activity">
    <reaction evidence="1">
        <text>ATP + protein L-histidine = ADP + protein N-phospho-L-histidine.</text>
        <dbReference type="EC" id="2.7.13.3"/>
    </reaction>
</comment>
<dbReference type="InterPro" id="IPR036890">
    <property type="entry name" value="HATPase_C_sf"/>
</dbReference>
<dbReference type="GO" id="GO:0016020">
    <property type="term" value="C:membrane"/>
    <property type="evidence" value="ECO:0007669"/>
    <property type="project" value="InterPro"/>
</dbReference>
<dbReference type="Pfam" id="PF02518">
    <property type="entry name" value="HATPase_c"/>
    <property type="match status" value="1"/>
</dbReference>
<keyword evidence="9" id="KW-1133">Transmembrane helix</keyword>
<dbReference type="InterPro" id="IPR011712">
    <property type="entry name" value="Sig_transdc_His_kin_sub3_dim/P"/>
</dbReference>
<keyword evidence="7" id="KW-0067">ATP-binding</keyword>
<dbReference type="PANTHER" id="PTHR24421">
    <property type="entry name" value="NITRATE/NITRITE SENSOR PROTEIN NARX-RELATED"/>
    <property type="match status" value="1"/>
</dbReference>
<evidence type="ECO:0000256" key="2">
    <source>
        <dbReference type="ARBA" id="ARBA00012438"/>
    </source>
</evidence>
<gene>
    <name evidence="12" type="ORF">IAG42_06590</name>
</gene>
<keyword evidence="3" id="KW-0597">Phosphoprotein</keyword>
<dbReference type="Proteomes" id="UP000516428">
    <property type="component" value="Chromosome"/>
</dbReference>
<dbReference type="EMBL" id="CP061281">
    <property type="protein sequence ID" value="QNS03329.1"/>
    <property type="molecule type" value="Genomic_DNA"/>
</dbReference>
<evidence type="ECO:0000256" key="5">
    <source>
        <dbReference type="ARBA" id="ARBA00022741"/>
    </source>
</evidence>
<evidence type="ECO:0000256" key="6">
    <source>
        <dbReference type="ARBA" id="ARBA00022777"/>
    </source>
</evidence>
<keyword evidence="5" id="KW-0547">Nucleotide-binding</keyword>
<keyword evidence="4" id="KW-0808">Transferase</keyword>
<proteinExistence type="predicted"/>
<dbReference type="RefSeq" id="WP_188336083.1">
    <property type="nucleotide sequence ID" value="NZ_CP061281.1"/>
</dbReference>
<feature type="transmembrane region" description="Helical" evidence="9">
    <location>
        <begin position="151"/>
        <end position="171"/>
    </location>
</feature>
<dbReference type="GO" id="GO:0005524">
    <property type="term" value="F:ATP binding"/>
    <property type="evidence" value="ECO:0007669"/>
    <property type="project" value="UniProtKB-KW"/>
</dbReference>
<keyword evidence="9" id="KW-0472">Membrane</keyword>
<evidence type="ECO:0000256" key="3">
    <source>
        <dbReference type="ARBA" id="ARBA00022553"/>
    </source>
</evidence>
<feature type="transmembrane region" description="Helical" evidence="9">
    <location>
        <begin position="12"/>
        <end position="29"/>
    </location>
</feature>
<evidence type="ECO:0000256" key="9">
    <source>
        <dbReference type="SAM" id="Phobius"/>
    </source>
</evidence>
<accession>A0A7H1B3M4</accession>
<name>A0A7H1B3M4_9ACTN</name>
<feature type="transmembrane region" description="Helical" evidence="9">
    <location>
        <begin position="98"/>
        <end position="119"/>
    </location>
</feature>
<evidence type="ECO:0000256" key="1">
    <source>
        <dbReference type="ARBA" id="ARBA00000085"/>
    </source>
</evidence>
<keyword evidence="13" id="KW-1185">Reference proteome</keyword>
<dbReference type="EC" id="2.7.13.3" evidence="2"/>
<feature type="domain" description="Histidine kinase/HSP90-like ATPase" evidence="10">
    <location>
        <begin position="306"/>
        <end position="394"/>
    </location>
</feature>
<feature type="domain" description="Signal transduction histidine kinase subgroup 3 dimerisation and phosphoacceptor" evidence="11">
    <location>
        <begin position="193"/>
        <end position="258"/>
    </location>
</feature>
<evidence type="ECO:0000259" key="11">
    <source>
        <dbReference type="Pfam" id="PF07730"/>
    </source>
</evidence>
<feature type="transmembrane region" description="Helical" evidence="9">
    <location>
        <begin position="126"/>
        <end position="145"/>
    </location>
</feature>
<dbReference type="InterPro" id="IPR003594">
    <property type="entry name" value="HATPase_dom"/>
</dbReference>
<keyword evidence="6 12" id="KW-0418">Kinase</keyword>
<dbReference type="KEGG" id="sxn:IAG42_06590"/>
<dbReference type="PANTHER" id="PTHR24421:SF10">
    <property type="entry name" value="NITRATE_NITRITE SENSOR PROTEIN NARQ"/>
    <property type="match status" value="1"/>
</dbReference>
<dbReference type="CDD" id="cd16917">
    <property type="entry name" value="HATPase_UhpB-NarQ-NarX-like"/>
    <property type="match status" value="1"/>
</dbReference>
<evidence type="ECO:0000313" key="13">
    <source>
        <dbReference type="Proteomes" id="UP000516428"/>
    </source>
</evidence>
<protein>
    <recommendedName>
        <fullName evidence="2">histidine kinase</fullName>
        <ecNumber evidence="2">2.7.13.3</ecNumber>
    </recommendedName>
</protein>
<evidence type="ECO:0000259" key="10">
    <source>
        <dbReference type="Pfam" id="PF02518"/>
    </source>
</evidence>
<evidence type="ECO:0000256" key="4">
    <source>
        <dbReference type="ARBA" id="ARBA00022679"/>
    </source>
</evidence>
<dbReference type="Pfam" id="PF07730">
    <property type="entry name" value="HisKA_3"/>
    <property type="match status" value="1"/>
</dbReference>
<keyword evidence="8" id="KW-0902">Two-component regulatory system</keyword>
<evidence type="ECO:0000256" key="7">
    <source>
        <dbReference type="ARBA" id="ARBA00022840"/>
    </source>
</evidence>
<reference evidence="12 13" key="1">
    <citation type="submission" date="2020-09" db="EMBL/GenBank/DDBJ databases">
        <title>A novel species.</title>
        <authorList>
            <person name="Gao J."/>
        </authorList>
    </citation>
    <scope>NUCLEOTIDE SEQUENCE [LARGE SCALE GENOMIC DNA]</scope>
    <source>
        <strain evidence="12 13">CRXT-Y-14</strain>
    </source>
</reference>
<dbReference type="GO" id="GO:0046983">
    <property type="term" value="F:protein dimerization activity"/>
    <property type="evidence" value="ECO:0007669"/>
    <property type="project" value="InterPro"/>
</dbReference>